<keyword evidence="2" id="KW-1185">Reference proteome</keyword>
<dbReference type="AlphaFoldDB" id="A0A9P0K881"/>
<proteinExistence type="predicted"/>
<reference evidence="1" key="1">
    <citation type="submission" date="2022-03" db="EMBL/GenBank/DDBJ databases">
        <authorList>
            <person name="Sayadi A."/>
        </authorList>
    </citation>
    <scope>NUCLEOTIDE SEQUENCE</scope>
</reference>
<accession>A0A9P0K881</accession>
<name>A0A9P0K881_ACAOB</name>
<sequence length="56" mass="6756">MAEYGDRFARGFSLHEALAMIEYDKVQADTITLFSPTMLPKIWQMKIWRRRQCIYK</sequence>
<gene>
    <name evidence="1" type="ORF">ACAOBT_LOCUS8600</name>
</gene>
<dbReference type="EMBL" id="CAKOFQ010006766">
    <property type="protein sequence ID" value="CAH1969857.1"/>
    <property type="molecule type" value="Genomic_DNA"/>
</dbReference>
<organism evidence="1 2">
    <name type="scientific">Acanthoscelides obtectus</name>
    <name type="common">Bean weevil</name>
    <name type="synonym">Bruchus obtectus</name>
    <dbReference type="NCBI Taxonomy" id="200917"/>
    <lineage>
        <taxon>Eukaryota</taxon>
        <taxon>Metazoa</taxon>
        <taxon>Ecdysozoa</taxon>
        <taxon>Arthropoda</taxon>
        <taxon>Hexapoda</taxon>
        <taxon>Insecta</taxon>
        <taxon>Pterygota</taxon>
        <taxon>Neoptera</taxon>
        <taxon>Endopterygota</taxon>
        <taxon>Coleoptera</taxon>
        <taxon>Polyphaga</taxon>
        <taxon>Cucujiformia</taxon>
        <taxon>Chrysomeloidea</taxon>
        <taxon>Chrysomelidae</taxon>
        <taxon>Bruchinae</taxon>
        <taxon>Bruchini</taxon>
        <taxon>Acanthoscelides</taxon>
    </lineage>
</organism>
<dbReference type="Proteomes" id="UP001152888">
    <property type="component" value="Unassembled WGS sequence"/>
</dbReference>
<evidence type="ECO:0000313" key="2">
    <source>
        <dbReference type="Proteomes" id="UP001152888"/>
    </source>
</evidence>
<dbReference type="OrthoDB" id="6762366at2759"/>
<protein>
    <submittedName>
        <fullName evidence="1">Uncharacterized protein</fullName>
    </submittedName>
</protein>
<evidence type="ECO:0000313" key="1">
    <source>
        <dbReference type="EMBL" id="CAH1969857.1"/>
    </source>
</evidence>
<comment type="caution">
    <text evidence="1">The sequence shown here is derived from an EMBL/GenBank/DDBJ whole genome shotgun (WGS) entry which is preliminary data.</text>
</comment>